<evidence type="ECO:0008006" key="4">
    <source>
        <dbReference type="Google" id="ProtNLM"/>
    </source>
</evidence>
<evidence type="ECO:0000313" key="2">
    <source>
        <dbReference type="EMBL" id="CAI5714998.1"/>
    </source>
</evidence>
<proteinExistence type="predicted"/>
<feature type="chain" id="PRO_5043415412" description="RxLR effector candidate protein" evidence="1">
    <location>
        <begin position="20"/>
        <end position="259"/>
    </location>
</feature>
<dbReference type="Proteomes" id="UP001162031">
    <property type="component" value="Unassembled WGS sequence"/>
</dbReference>
<accession>A0AAV0T942</accession>
<organism evidence="2 3">
    <name type="scientific">Hyaloperonospora brassicae</name>
    <name type="common">Brassica downy mildew</name>
    <name type="synonym">Peronospora brassicae</name>
    <dbReference type="NCBI Taxonomy" id="162125"/>
    <lineage>
        <taxon>Eukaryota</taxon>
        <taxon>Sar</taxon>
        <taxon>Stramenopiles</taxon>
        <taxon>Oomycota</taxon>
        <taxon>Peronosporomycetes</taxon>
        <taxon>Peronosporales</taxon>
        <taxon>Peronosporaceae</taxon>
        <taxon>Hyaloperonospora</taxon>
    </lineage>
</organism>
<evidence type="ECO:0000256" key="1">
    <source>
        <dbReference type="SAM" id="SignalP"/>
    </source>
</evidence>
<keyword evidence="3" id="KW-1185">Reference proteome</keyword>
<reference evidence="2" key="1">
    <citation type="submission" date="2022-12" db="EMBL/GenBank/DDBJ databases">
        <authorList>
            <person name="Webb A."/>
        </authorList>
    </citation>
    <scope>NUCLEOTIDE SEQUENCE</scope>
    <source>
        <strain evidence="2">Hp1</strain>
    </source>
</reference>
<dbReference type="AlphaFoldDB" id="A0AAV0T942"/>
<dbReference type="EMBL" id="CANTFL010000138">
    <property type="protein sequence ID" value="CAI5714998.1"/>
    <property type="molecule type" value="Genomic_DNA"/>
</dbReference>
<comment type="caution">
    <text evidence="2">The sequence shown here is derived from an EMBL/GenBank/DDBJ whole genome shotgun (WGS) entry which is preliminary data.</text>
</comment>
<evidence type="ECO:0000313" key="3">
    <source>
        <dbReference type="Proteomes" id="UP001162031"/>
    </source>
</evidence>
<keyword evidence="1" id="KW-0732">Signal</keyword>
<protein>
    <recommendedName>
        <fullName evidence="4">RxLR effector candidate protein</fullName>
    </recommendedName>
</protein>
<feature type="signal peptide" evidence="1">
    <location>
        <begin position="1"/>
        <end position="19"/>
    </location>
</feature>
<gene>
    <name evidence="2" type="ORF">HBR001_LOCUS1351</name>
</gene>
<sequence length="259" mass="29228">MRSVYLFAPLLSSALLATADLAPGLGASEVAAPGADAVEYEAAEDKLLRTPSTNDGKLHEDRAYPTEGVVGELVSRFRSTIEAIATYLYKASTADVRSTLYDYFTKDPNVRTWERVVEKMAKAYIDGTLYTPASGVRLGATQWLHESPGFRNVRPALKKMHKLHLLRLGQDRLEWKYDMEYAAESIYKMQHSHDPDEKKAGYWLKRVLFTSLILEKVNPEDVVAALLRTGKLRPDSEILKDMVVSYIEDIHRIRALLPK</sequence>
<name>A0AAV0T942_HYABA</name>